<protein>
    <recommendedName>
        <fullName evidence="4">NAD-dependent epimerase/dehydratase domain-containing protein</fullName>
    </recommendedName>
</protein>
<dbReference type="InterPro" id="IPR050425">
    <property type="entry name" value="NAD(P)_dehydrat-like"/>
</dbReference>
<evidence type="ECO:0000313" key="6">
    <source>
        <dbReference type="Proteomes" id="UP001054252"/>
    </source>
</evidence>
<proteinExistence type="inferred from homology"/>
<dbReference type="Proteomes" id="UP001054252">
    <property type="component" value="Unassembled WGS sequence"/>
</dbReference>
<keyword evidence="2" id="KW-0560">Oxidoreductase</keyword>
<dbReference type="GO" id="GO:0016616">
    <property type="term" value="F:oxidoreductase activity, acting on the CH-OH group of donors, NAD or NADP as acceptor"/>
    <property type="evidence" value="ECO:0007669"/>
    <property type="project" value="TreeGrafter"/>
</dbReference>
<keyword evidence="1" id="KW-0521">NADP</keyword>
<dbReference type="EMBL" id="BPVZ01000076">
    <property type="protein sequence ID" value="GKV27476.1"/>
    <property type="molecule type" value="Genomic_DNA"/>
</dbReference>
<evidence type="ECO:0000256" key="2">
    <source>
        <dbReference type="ARBA" id="ARBA00023002"/>
    </source>
</evidence>
<evidence type="ECO:0000259" key="4">
    <source>
        <dbReference type="Pfam" id="PF01370"/>
    </source>
</evidence>
<dbReference type="InterPro" id="IPR036291">
    <property type="entry name" value="NAD(P)-bd_dom_sf"/>
</dbReference>
<evidence type="ECO:0000256" key="1">
    <source>
        <dbReference type="ARBA" id="ARBA00022857"/>
    </source>
</evidence>
<dbReference type="PANTHER" id="PTHR10366:SF852">
    <property type="entry name" value="CINNAMOYL-COA REDUCTASE CAD2"/>
    <property type="match status" value="1"/>
</dbReference>
<keyword evidence="6" id="KW-1185">Reference proteome</keyword>
<gene>
    <name evidence="5" type="ORF">SLEP1_g36648</name>
</gene>
<name>A0AAV5KSN3_9ROSI</name>
<evidence type="ECO:0000256" key="3">
    <source>
        <dbReference type="ARBA" id="ARBA00023445"/>
    </source>
</evidence>
<dbReference type="InterPro" id="IPR001509">
    <property type="entry name" value="Epimerase_deHydtase"/>
</dbReference>
<dbReference type="PANTHER" id="PTHR10366">
    <property type="entry name" value="NAD DEPENDENT EPIMERASE/DEHYDRATASE"/>
    <property type="match status" value="1"/>
</dbReference>
<dbReference type="SUPFAM" id="SSF51735">
    <property type="entry name" value="NAD(P)-binding Rossmann-fold domains"/>
    <property type="match status" value="1"/>
</dbReference>
<comment type="caution">
    <text evidence="5">The sequence shown here is derived from an EMBL/GenBank/DDBJ whole genome shotgun (WGS) entry which is preliminary data.</text>
</comment>
<comment type="similarity">
    <text evidence="3">Belongs to the NAD(P)-dependent epimerase/dehydratase family. Dihydroflavonol-4-reductase subfamily.</text>
</comment>
<dbReference type="AlphaFoldDB" id="A0AAV5KSN3"/>
<feature type="domain" description="NAD-dependent epimerase/dehydratase" evidence="4">
    <location>
        <begin position="30"/>
        <end position="115"/>
    </location>
</feature>
<evidence type="ECO:0000313" key="5">
    <source>
        <dbReference type="EMBL" id="GKV27476.1"/>
    </source>
</evidence>
<dbReference type="Gene3D" id="3.40.50.720">
    <property type="entry name" value="NAD(P)-binding Rossmann-like Domain"/>
    <property type="match status" value="1"/>
</dbReference>
<sequence>MATVLYNEKPLTPDVVVDETWFSNPTFCEKSNLWYALSKTLAEVASWKFAKANGIDLVTINPGLVFGPILQPTLNLTVELVLNIINGRALPPFDLFVDVRDVAHAHIQAFEIPSATGKYCMVESTVDVSELWKILHRLFPEFHLNEKFEDKPTQKLYQVSSEKIKSLGVDYILLEVSLKDTIECLKEKGFISF</sequence>
<organism evidence="5 6">
    <name type="scientific">Rubroshorea leprosula</name>
    <dbReference type="NCBI Taxonomy" id="152421"/>
    <lineage>
        <taxon>Eukaryota</taxon>
        <taxon>Viridiplantae</taxon>
        <taxon>Streptophyta</taxon>
        <taxon>Embryophyta</taxon>
        <taxon>Tracheophyta</taxon>
        <taxon>Spermatophyta</taxon>
        <taxon>Magnoliopsida</taxon>
        <taxon>eudicotyledons</taxon>
        <taxon>Gunneridae</taxon>
        <taxon>Pentapetalae</taxon>
        <taxon>rosids</taxon>
        <taxon>malvids</taxon>
        <taxon>Malvales</taxon>
        <taxon>Dipterocarpaceae</taxon>
        <taxon>Rubroshorea</taxon>
    </lineage>
</organism>
<dbReference type="Pfam" id="PF01370">
    <property type="entry name" value="Epimerase"/>
    <property type="match status" value="1"/>
</dbReference>
<dbReference type="FunFam" id="3.40.50.720:FF:000085">
    <property type="entry name" value="Dihydroflavonol reductase"/>
    <property type="match status" value="1"/>
</dbReference>
<accession>A0AAV5KSN3</accession>
<reference evidence="5 6" key="1">
    <citation type="journal article" date="2021" name="Commun. Biol.">
        <title>The genome of Shorea leprosula (Dipterocarpaceae) highlights the ecological relevance of drought in aseasonal tropical rainforests.</title>
        <authorList>
            <person name="Ng K.K.S."/>
            <person name="Kobayashi M.J."/>
            <person name="Fawcett J.A."/>
            <person name="Hatakeyama M."/>
            <person name="Paape T."/>
            <person name="Ng C.H."/>
            <person name="Ang C.C."/>
            <person name="Tnah L.H."/>
            <person name="Lee C.T."/>
            <person name="Nishiyama T."/>
            <person name="Sese J."/>
            <person name="O'Brien M.J."/>
            <person name="Copetti D."/>
            <person name="Mohd Noor M.I."/>
            <person name="Ong R.C."/>
            <person name="Putra M."/>
            <person name="Sireger I.Z."/>
            <person name="Indrioko S."/>
            <person name="Kosugi Y."/>
            <person name="Izuno A."/>
            <person name="Isagi Y."/>
            <person name="Lee S.L."/>
            <person name="Shimizu K.K."/>
        </authorList>
    </citation>
    <scope>NUCLEOTIDE SEQUENCE [LARGE SCALE GENOMIC DNA]</scope>
    <source>
        <strain evidence="5">214</strain>
    </source>
</reference>